<keyword evidence="3" id="KW-0408">Iron</keyword>
<dbReference type="Gene3D" id="1.10.630.10">
    <property type="entry name" value="Cytochrome P450"/>
    <property type="match status" value="1"/>
</dbReference>
<dbReference type="GO" id="GO:0005506">
    <property type="term" value="F:iron ion binding"/>
    <property type="evidence" value="ECO:0007669"/>
    <property type="project" value="InterPro"/>
</dbReference>
<dbReference type="GO" id="GO:0004497">
    <property type="term" value="F:monooxygenase activity"/>
    <property type="evidence" value="ECO:0007669"/>
    <property type="project" value="InterPro"/>
</dbReference>
<dbReference type="GO" id="GO:0020037">
    <property type="term" value="F:heme binding"/>
    <property type="evidence" value="ECO:0007669"/>
    <property type="project" value="InterPro"/>
</dbReference>
<dbReference type="PANTHER" id="PTHR47955">
    <property type="entry name" value="CYTOCHROME P450 FAMILY 71 PROTEIN"/>
    <property type="match status" value="1"/>
</dbReference>
<comment type="caution">
    <text evidence="4">The sequence shown here is derived from an EMBL/GenBank/DDBJ whole genome shotgun (WGS) entry which is preliminary data.</text>
</comment>
<organism evidence="4 5">
    <name type="scientific">Quercus suber</name>
    <name type="common">Cork oak</name>
    <dbReference type="NCBI Taxonomy" id="58331"/>
    <lineage>
        <taxon>Eukaryota</taxon>
        <taxon>Viridiplantae</taxon>
        <taxon>Streptophyta</taxon>
        <taxon>Embryophyta</taxon>
        <taxon>Tracheophyta</taxon>
        <taxon>Spermatophyta</taxon>
        <taxon>Magnoliopsida</taxon>
        <taxon>eudicotyledons</taxon>
        <taxon>Gunneridae</taxon>
        <taxon>Pentapetalae</taxon>
        <taxon>rosids</taxon>
        <taxon>fabids</taxon>
        <taxon>Fagales</taxon>
        <taxon>Fagaceae</taxon>
        <taxon>Quercus</taxon>
    </lineage>
</organism>
<evidence type="ECO:0000313" key="4">
    <source>
        <dbReference type="EMBL" id="KAK7851403.1"/>
    </source>
</evidence>
<evidence type="ECO:0000256" key="1">
    <source>
        <dbReference type="ARBA" id="ARBA00010617"/>
    </source>
</evidence>
<gene>
    <name evidence="4" type="primary">CYP71A1_3</name>
    <name evidence="4" type="ORF">CFP56_041973</name>
</gene>
<dbReference type="PANTHER" id="PTHR47955:SF15">
    <property type="entry name" value="CYTOCHROME P450 71A2-LIKE"/>
    <property type="match status" value="1"/>
</dbReference>
<proteinExistence type="inferred from homology"/>
<evidence type="ECO:0000313" key="5">
    <source>
        <dbReference type="Proteomes" id="UP000237347"/>
    </source>
</evidence>
<evidence type="ECO:0000256" key="3">
    <source>
        <dbReference type="ARBA" id="ARBA00023004"/>
    </source>
</evidence>
<comment type="similarity">
    <text evidence="1">Belongs to the cytochrome P450 family.</text>
</comment>
<protein>
    <submittedName>
        <fullName evidence="4">Cytochrome p450 71a1</fullName>
    </submittedName>
</protein>
<evidence type="ECO:0000256" key="2">
    <source>
        <dbReference type="ARBA" id="ARBA00022723"/>
    </source>
</evidence>
<dbReference type="InterPro" id="IPR036396">
    <property type="entry name" value="Cyt_P450_sf"/>
</dbReference>
<dbReference type="SUPFAM" id="SSF48264">
    <property type="entry name" value="Cytochrome P450"/>
    <property type="match status" value="1"/>
</dbReference>
<dbReference type="EMBL" id="PKMF04000087">
    <property type="protein sequence ID" value="KAK7851403.1"/>
    <property type="molecule type" value="Genomic_DNA"/>
</dbReference>
<dbReference type="Proteomes" id="UP000237347">
    <property type="component" value="Unassembled WGS sequence"/>
</dbReference>
<dbReference type="AlphaFoldDB" id="A0AAW0LIG6"/>
<dbReference type="GO" id="GO:0016705">
    <property type="term" value="F:oxidoreductase activity, acting on paired donors, with incorporation or reduction of molecular oxygen"/>
    <property type="evidence" value="ECO:0007669"/>
    <property type="project" value="InterPro"/>
</dbReference>
<name>A0AAW0LIG6_QUESU</name>
<accession>A0AAW0LIG6</accession>
<keyword evidence="5" id="KW-1185">Reference proteome</keyword>
<reference evidence="4 5" key="1">
    <citation type="journal article" date="2018" name="Sci. Data">
        <title>The draft genome sequence of cork oak.</title>
        <authorList>
            <person name="Ramos A.M."/>
            <person name="Usie A."/>
            <person name="Barbosa P."/>
            <person name="Barros P.M."/>
            <person name="Capote T."/>
            <person name="Chaves I."/>
            <person name="Simoes F."/>
            <person name="Abreu I."/>
            <person name="Carrasquinho I."/>
            <person name="Faro C."/>
            <person name="Guimaraes J.B."/>
            <person name="Mendonca D."/>
            <person name="Nobrega F."/>
            <person name="Rodrigues L."/>
            <person name="Saibo N.J.M."/>
            <person name="Varela M.C."/>
            <person name="Egas C."/>
            <person name="Matos J."/>
            <person name="Miguel C.M."/>
            <person name="Oliveira M.M."/>
            <person name="Ricardo C.P."/>
            <person name="Goncalves S."/>
        </authorList>
    </citation>
    <scope>NUCLEOTIDE SEQUENCE [LARGE SCALE GENOMIC DNA]</scope>
    <source>
        <strain evidence="5">cv. HL8</strain>
    </source>
</reference>
<keyword evidence="2" id="KW-0479">Metal-binding</keyword>
<sequence>MAMQVTAFSFGDFFPSLGWMDNLTGLIASLKATSRAVDALLDQLIEEHKILNVDEDDDKKGFLHILLKLQKEGMLEIELTQDNLKAVILISINDKRNFSYEMRDNVTANGQMVIDKLKESRLDSAFACVVES</sequence>